<organism evidence="8 9">
    <name type="scientific">Fundicoccus ignavus</name>
    <dbReference type="NCBI Taxonomy" id="2664442"/>
    <lineage>
        <taxon>Bacteria</taxon>
        <taxon>Bacillati</taxon>
        <taxon>Bacillota</taxon>
        <taxon>Bacilli</taxon>
        <taxon>Lactobacillales</taxon>
        <taxon>Aerococcaceae</taxon>
        <taxon>Fundicoccus</taxon>
    </lineage>
</organism>
<evidence type="ECO:0000256" key="3">
    <source>
        <dbReference type="ARBA" id="ARBA00022475"/>
    </source>
</evidence>
<dbReference type="InterPro" id="IPR017871">
    <property type="entry name" value="ABC_transporter-like_CS"/>
</dbReference>
<dbReference type="InterPro" id="IPR003439">
    <property type="entry name" value="ABC_transporter-like_ATP-bd"/>
</dbReference>
<evidence type="ECO:0000256" key="1">
    <source>
        <dbReference type="ARBA" id="ARBA00004202"/>
    </source>
</evidence>
<dbReference type="PROSITE" id="PS00211">
    <property type="entry name" value="ABC_TRANSPORTER_1"/>
    <property type="match status" value="1"/>
</dbReference>
<dbReference type="SMART" id="SM00382">
    <property type="entry name" value="AAA"/>
    <property type="match status" value="1"/>
</dbReference>
<dbReference type="GO" id="GO:0016887">
    <property type="term" value="F:ATP hydrolysis activity"/>
    <property type="evidence" value="ECO:0007669"/>
    <property type="project" value="InterPro"/>
</dbReference>
<dbReference type="InterPro" id="IPR030679">
    <property type="entry name" value="ABC_ATPase_HisP-typ"/>
</dbReference>
<dbReference type="EMBL" id="WJQT01000001">
    <property type="protein sequence ID" value="MRJ45980.1"/>
    <property type="molecule type" value="Genomic_DNA"/>
</dbReference>
<accession>A0A844C9Y6</accession>
<evidence type="ECO:0000256" key="6">
    <source>
        <dbReference type="ARBA" id="ARBA00023136"/>
    </source>
</evidence>
<comment type="caution">
    <text evidence="8">The sequence shown here is derived from an EMBL/GenBank/DDBJ whole genome shotgun (WGS) entry which is preliminary data.</text>
</comment>
<dbReference type="PIRSF" id="PIRSF039085">
    <property type="entry name" value="ABC_ATPase_HisP"/>
    <property type="match status" value="1"/>
</dbReference>
<dbReference type="Gene3D" id="3.40.50.300">
    <property type="entry name" value="P-loop containing nucleotide triphosphate hydrolases"/>
    <property type="match status" value="1"/>
</dbReference>
<evidence type="ECO:0000256" key="2">
    <source>
        <dbReference type="ARBA" id="ARBA00022448"/>
    </source>
</evidence>
<protein>
    <submittedName>
        <fullName evidence="8">ATP-binding cassette domain-containing protein</fullName>
    </submittedName>
</protein>
<dbReference type="InterPro" id="IPR003593">
    <property type="entry name" value="AAA+_ATPase"/>
</dbReference>
<keyword evidence="2" id="KW-0813">Transport</keyword>
<dbReference type="InterPro" id="IPR050086">
    <property type="entry name" value="MetN_ABC_transporter-like"/>
</dbReference>
<dbReference type="GO" id="GO:0005886">
    <property type="term" value="C:plasma membrane"/>
    <property type="evidence" value="ECO:0007669"/>
    <property type="project" value="UniProtKB-SubCell"/>
</dbReference>
<comment type="subcellular location">
    <subcellularLocation>
        <location evidence="1">Cell membrane</location>
        <topology evidence="1">Peripheral membrane protein</topology>
    </subcellularLocation>
</comment>
<dbReference type="SUPFAM" id="SSF52540">
    <property type="entry name" value="P-loop containing nucleoside triphosphate hydrolases"/>
    <property type="match status" value="1"/>
</dbReference>
<dbReference type="AlphaFoldDB" id="A0A844C9Y6"/>
<dbReference type="Pfam" id="PF00005">
    <property type="entry name" value="ABC_tran"/>
    <property type="match status" value="1"/>
</dbReference>
<proteinExistence type="predicted"/>
<keyword evidence="6" id="KW-0472">Membrane</keyword>
<keyword evidence="4" id="KW-0547">Nucleotide-binding</keyword>
<dbReference type="CDD" id="cd03262">
    <property type="entry name" value="ABC_HisP_GlnQ"/>
    <property type="match status" value="1"/>
</dbReference>
<keyword evidence="5 8" id="KW-0067">ATP-binding</keyword>
<sequence>MIQLKQLSKSFGQQEVLKELDLSIAKGEVVALIGKSGAGKSTLLRTINWLDKPTQGTIQIGQDKIDAVGFTQEDVRKIRSYSSMVFQHYNLFKNKTVLENVMEHLVVVKRLSREEARDKAIAVLTRVGMSHKLNDFPSRLSGGQQQRVGIARALASDPDIMLFDEPTSALDPEWVIEILEVIRDIAQDGITMVIVSHEMNFVKKVASRVIFLDGGRIVEDAAPDEMFLEPKHERTKRFLNRLLQEF</sequence>
<evidence type="ECO:0000313" key="9">
    <source>
        <dbReference type="Proteomes" id="UP000440066"/>
    </source>
</evidence>
<dbReference type="GO" id="GO:0015424">
    <property type="term" value="F:ABC-type amino acid transporter activity"/>
    <property type="evidence" value="ECO:0007669"/>
    <property type="project" value="InterPro"/>
</dbReference>
<feature type="domain" description="ABC transporter" evidence="7">
    <location>
        <begin position="2"/>
        <end position="239"/>
    </location>
</feature>
<dbReference type="PROSITE" id="PS50893">
    <property type="entry name" value="ABC_TRANSPORTER_2"/>
    <property type="match status" value="1"/>
</dbReference>
<dbReference type="RefSeq" id="WP_153831099.1">
    <property type="nucleotide sequence ID" value="NZ_WJQT01000001.1"/>
</dbReference>
<dbReference type="PANTHER" id="PTHR43166">
    <property type="entry name" value="AMINO ACID IMPORT ATP-BINDING PROTEIN"/>
    <property type="match status" value="1"/>
</dbReference>
<dbReference type="Proteomes" id="UP000440066">
    <property type="component" value="Unassembled WGS sequence"/>
</dbReference>
<dbReference type="GO" id="GO:0005524">
    <property type="term" value="F:ATP binding"/>
    <property type="evidence" value="ECO:0007669"/>
    <property type="project" value="UniProtKB-KW"/>
</dbReference>
<dbReference type="InterPro" id="IPR027417">
    <property type="entry name" value="P-loop_NTPase"/>
</dbReference>
<evidence type="ECO:0000256" key="5">
    <source>
        <dbReference type="ARBA" id="ARBA00022840"/>
    </source>
</evidence>
<gene>
    <name evidence="8" type="ORF">GF867_00130</name>
</gene>
<evidence type="ECO:0000313" key="8">
    <source>
        <dbReference type="EMBL" id="MRJ45980.1"/>
    </source>
</evidence>
<evidence type="ECO:0000259" key="7">
    <source>
        <dbReference type="PROSITE" id="PS50893"/>
    </source>
</evidence>
<dbReference type="PANTHER" id="PTHR43166:SF35">
    <property type="entry name" value="L-CYSTINE IMPORT ATP-BINDING PROTEIN TCYN"/>
    <property type="match status" value="1"/>
</dbReference>
<keyword evidence="3" id="KW-1003">Cell membrane</keyword>
<name>A0A844C9Y6_9LACT</name>
<evidence type="ECO:0000256" key="4">
    <source>
        <dbReference type="ARBA" id="ARBA00022741"/>
    </source>
</evidence>
<reference evidence="8 9" key="1">
    <citation type="submission" date="2019-11" db="EMBL/GenBank/DDBJ databases">
        <title>Characterisation of Fundicoccus ignavus gen. nov. sp. nov., a novel genus of the family Aerococcaceae from bulk tank milk.</title>
        <authorList>
            <person name="Siebert A."/>
            <person name="Huptas C."/>
            <person name="Wenning M."/>
            <person name="Scherer S."/>
            <person name="Doll E.V."/>
        </authorList>
    </citation>
    <scope>NUCLEOTIDE SEQUENCE [LARGE SCALE GENOMIC DNA]</scope>
    <source>
        <strain evidence="8 9">DSM 109652</strain>
    </source>
</reference>